<evidence type="ECO:0000256" key="1">
    <source>
        <dbReference type="ARBA" id="ARBA00022679"/>
    </source>
</evidence>
<keyword evidence="7" id="KW-1185">Reference proteome</keyword>
<reference evidence="6 7" key="1">
    <citation type="submission" date="2018-06" db="EMBL/GenBank/DDBJ databases">
        <authorList>
            <consortium name="Pathogen Informatics"/>
            <person name="Doyle S."/>
        </authorList>
    </citation>
    <scope>NUCLEOTIDE SEQUENCE [LARGE SCALE GENOMIC DNA]</scope>
    <source>
        <strain evidence="6 7">NCTC10994</strain>
    </source>
</reference>
<dbReference type="InterPro" id="IPR029016">
    <property type="entry name" value="GAF-like_dom_sf"/>
</dbReference>
<keyword evidence="4" id="KW-0804">Transcription</keyword>
<gene>
    <name evidence="6" type="ORF">NCTC10994_01594</name>
</gene>
<dbReference type="SUPFAM" id="SSF52172">
    <property type="entry name" value="CheY-like"/>
    <property type="match status" value="1"/>
</dbReference>
<dbReference type="GO" id="GO:0016301">
    <property type="term" value="F:kinase activity"/>
    <property type="evidence" value="ECO:0007669"/>
    <property type="project" value="UniProtKB-KW"/>
</dbReference>
<dbReference type="GO" id="GO:0003723">
    <property type="term" value="F:RNA binding"/>
    <property type="evidence" value="ECO:0007669"/>
    <property type="project" value="InterPro"/>
</dbReference>
<dbReference type="InterPro" id="IPR003018">
    <property type="entry name" value="GAF"/>
</dbReference>
<dbReference type="KEGG" id="rcr:NCTC10994_01594"/>
<evidence type="ECO:0000259" key="5">
    <source>
        <dbReference type="PROSITE" id="PS50921"/>
    </source>
</evidence>
<dbReference type="InterPro" id="IPR036388">
    <property type="entry name" value="WH-like_DNA-bd_sf"/>
</dbReference>
<sequence>MTENDQDGSTTVTPASNGADPATVFTALAEILYGGADASEVYSAICVAATLLVPGCDHASIMLRRNGEFVLVAASDDVAAAIDAHERHLGQGPCLDAIEEEVPQIEADLRTGSSWPALARAVVESTPVRGAMGFRLLIDHRKVGALNLFSDTPGAFTSAAAEHASMLAAFASVTATAIGRGEDIDSLRSGLVSNREIGKAVGLVMAAQNLSADEAFDLLRRTSQQVNLKVADLARTVVENHSVRQDP</sequence>
<dbReference type="AlphaFoldDB" id="A0A2X4UC41"/>
<evidence type="ECO:0000256" key="2">
    <source>
        <dbReference type="ARBA" id="ARBA00022777"/>
    </source>
</evidence>
<dbReference type="InterPro" id="IPR005561">
    <property type="entry name" value="ANTAR"/>
</dbReference>
<dbReference type="STRING" id="1219011.GCA_001895045_01803"/>
<name>A0A2X4UC41_9NOCA</name>
<organism evidence="6 7">
    <name type="scientific">Rhodococcus coprophilus</name>
    <dbReference type="NCBI Taxonomy" id="38310"/>
    <lineage>
        <taxon>Bacteria</taxon>
        <taxon>Bacillati</taxon>
        <taxon>Actinomycetota</taxon>
        <taxon>Actinomycetes</taxon>
        <taxon>Mycobacteriales</taxon>
        <taxon>Nocardiaceae</taxon>
        <taxon>Rhodococcus</taxon>
    </lineage>
</organism>
<evidence type="ECO:0000313" key="6">
    <source>
        <dbReference type="EMBL" id="SQI30440.1"/>
    </source>
</evidence>
<keyword evidence="3" id="KW-0805">Transcription regulation</keyword>
<dbReference type="PIRSF" id="PIRSF036625">
    <property type="entry name" value="GAF_ANTAR"/>
    <property type="match status" value="1"/>
</dbReference>
<keyword evidence="1" id="KW-0808">Transferase</keyword>
<proteinExistence type="predicted"/>
<accession>A0A2X4UC41</accession>
<dbReference type="EMBL" id="LS483468">
    <property type="protein sequence ID" value="SQI30440.1"/>
    <property type="molecule type" value="Genomic_DNA"/>
</dbReference>
<dbReference type="Pfam" id="PF03861">
    <property type="entry name" value="ANTAR"/>
    <property type="match status" value="1"/>
</dbReference>
<dbReference type="SUPFAM" id="SSF55781">
    <property type="entry name" value="GAF domain-like"/>
    <property type="match status" value="1"/>
</dbReference>
<feature type="domain" description="ANTAR" evidence="5">
    <location>
        <begin position="177"/>
        <end position="238"/>
    </location>
</feature>
<dbReference type="SMART" id="SM01012">
    <property type="entry name" value="ANTAR"/>
    <property type="match status" value="1"/>
</dbReference>
<keyword evidence="2" id="KW-0418">Kinase</keyword>
<evidence type="ECO:0000313" key="7">
    <source>
        <dbReference type="Proteomes" id="UP000249091"/>
    </source>
</evidence>
<dbReference type="RefSeq" id="WP_072699796.1">
    <property type="nucleotide sequence ID" value="NZ_JAFBBL010000001.1"/>
</dbReference>
<dbReference type="Gene3D" id="3.30.450.40">
    <property type="match status" value="1"/>
</dbReference>
<dbReference type="Proteomes" id="UP000249091">
    <property type="component" value="Chromosome 1"/>
</dbReference>
<dbReference type="InterPro" id="IPR011006">
    <property type="entry name" value="CheY-like_superfamily"/>
</dbReference>
<protein>
    <submittedName>
        <fullName evidence="6">RNA binding sensor regulator</fullName>
    </submittedName>
</protein>
<dbReference type="Gene3D" id="1.10.10.10">
    <property type="entry name" value="Winged helix-like DNA-binding domain superfamily/Winged helix DNA-binding domain"/>
    <property type="match status" value="1"/>
</dbReference>
<dbReference type="PROSITE" id="PS50921">
    <property type="entry name" value="ANTAR"/>
    <property type="match status" value="1"/>
</dbReference>
<dbReference type="Pfam" id="PF13185">
    <property type="entry name" value="GAF_2"/>
    <property type="match status" value="1"/>
</dbReference>
<evidence type="ECO:0000256" key="3">
    <source>
        <dbReference type="ARBA" id="ARBA00023015"/>
    </source>
</evidence>
<evidence type="ECO:0000256" key="4">
    <source>
        <dbReference type="ARBA" id="ARBA00023163"/>
    </source>
</evidence>
<dbReference type="InterPro" id="IPR012074">
    <property type="entry name" value="GAF_ANTAR"/>
</dbReference>